<feature type="transmembrane region" description="Helical" evidence="1">
    <location>
        <begin position="13"/>
        <end position="32"/>
    </location>
</feature>
<accession>A0A1R1L9A4</accession>
<dbReference type="EMBL" id="MRDE01000064">
    <property type="protein sequence ID" value="OMH24079.1"/>
    <property type="molecule type" value="Genomic_DNA"/>
</dbReference>
<protein>
    <recommendedName>
        <fullName evidence="4">Esterase</fullName>
    </recommendedName>
</protein>
<dbReference type="InterPro" id="IPR000801">
    <property type="entry name" value="Esterase-like"/>
</dbReference>
<dbReference type="InterPro" id="IPR029058">
    <property type="entry name" value="AB_hydrolase_fold"/>
</dbReference>
<sequence>MDTWLQHVSVVDGWLPITVLVLAVCAVLALLVRRRARWWWWLLVVLVVPVAIGVAYGISVLLVDVLSVWPEALPDEVVLWGALGVGGLLLAVLAVVVPRFRWWRLLVAPVAVVLVAATAALQINAYYGLFATAADVLGRTPPVAAGIPPALSLQGRPAFDSAGVSTGWRQPAGMATTGVFRRIAIPGTVSRFTGGQALVYLPGAYLLPNRPKLPVLVLVAGQPGVPANWIAAGQIREVVDAFAARHQGLAPVVVMPDPNGTVGNTMCMNTALGAADTYMAVDVPNWITRTLDVDGNPAHWAVGGFSYGGTCAIQMGTRHPERYRSVIALGSEREPALSVDRRVTVGRAFGGDTSAFDRLLPMTLLRHRNYPTSTAFFAAGSADPVYQANARVLEAAARASGMRTELDIVPGVGHSYVMVRAALPRGLAFVARSLGLSR</sequence>
<dbReference type="Proteomes" id="UP000187085">
    <property type="component" value="Unassembled WGS sequence"/>
</dbReference>
<dbReference type="Gene3D" id="3.40.50.1820">
    <property type="entry name" value="alpha/beta hydrolase"/>
    <property type="match status" value="1"/>
</dbReference>
<keyword evidence="1" id="KW-0472">Membrane</keyword>
<evidence type="ECO:0000256" key="1">
    <source>
        <dbReference type="SAM" id="Phobius"/>
    </source>
</evidence>
<reference evidence="2 3" key="1">
    <citation type="submission" date="2016-12" db="EMBL/GenBank/DDBJ databases">
        <title>Draft genome of Tersicoccus phoenicis 1P05MA.</title>
        <authorList>
            <person name="Nakajima Y."/>
            <person name="Yoshizawa S."/>
            <person name="Nakamura K."/>
            <person name="Ogura Y."/>
            <person name="Hayashi T."/>
            <person name="Kogure K."/>
        </authorList>
    </citation>
    <scope>NUCLEOTIDE SEQUENCE [LARGE SCALE GENOMIC DNA]</scope>
    <source>
        <strain evidence="2 3">1p05MA</strain>
    </source>
</reference>
<dbReference type="STRING" id="554083.BKD30_09175"/>
<name>A0A1R1L9A4_9MICC</name>
<gene>
    <name evidence="2" type="ORF">BKD30_09175</name>
</gene>
<dbReference type="AlphaFoldDB" id="A0A1R1L9A4"/>
<keyword evidence="1" id="KW-0812">Transmembrane</keyword>
<keyword evidence="3" id="KW-1185">Reference proteome</keyword>
<dbReference type="PANTHER" id="PTHR48098">
    <property type="entry name" value="ENTEROCHELIN ESTERASE-RELATED"/>
    <property type="match status" value="1"/>
</dbReference>
<evidence type="ECO:0000313" key="3">
    <source>
        <dbReference type="Proteomes" id="UP000187085"/>
    </source>
</evidence>
<comment type="caution">
    <text evidence="2">The sequence shown here is derived from an EMBL/GenBank/DDBJ whole genome shotgun (WGS) entry which is preliminary data.</text>
</comment>
<dbReference type="OrthoDB" id="3723842at2"/>
<dbReference type="Pfam" id="PF00756">
    <property type="entry name" value="Esterase"/>
    <property type="match status" value="1"/>
</dbReference>
<proteinExistence type="predicted"/>
<dbReference type="RefSeq" id="WP_076704169.1">
    <property type="nucleotide sequence ID" value="NZ_MRDE01000064.1"/>
</dbReference>
<feature type="transmembrane region" description="Helical" evidence="1">
    <location>
        <begin position="105"/>
        <end position="127"/>
    </location>
</feature>
<organism evidence="2 3">
    <name type="scientific">Tersicoccus phoenicis</name>
    <dbReference type="NCBI Taxonomy" id="554083"/>
    <lineage>
        <taxon>Bacteria</taxon>
        <taxon>Bacillati</taxon>
        <taxon>Actinomycetota</taxon>
        <taxon>Actinomycetes</taxon>
        <taxon>Micrococcales</taxon>
        <taxon>Micrococcaceae</taxon>
        <taxon>Tersicoccus</taxon>
    </lineage>
</organism>
<evidence type="ECO:0008006" key="4">
    <source>
        <dbReference type="Google" id="ProtNLM"/>
    </source>
</evidence>
<dbReference type="SUPFAM" id="SSF53474">
    <property type="entry name" value="alpha/beta-Hydrolases"/>
    <property type="match status" value="1"/>
</dbReference>
<dbReference type="InterPro" id="IPR050583">
    <property type="entry name" value="Mycobacterial_A85_antigen"/>
</dbReference>
<feature type="transmembrane region" description="Helical" evidence="1">
    <location>
        <begin position="39"/>
        <end position="58"/>
    </location>
</feature>
<dbReference type="GO" id="GO:0016747">
    <property type="term" value="F:acyltransferase activity, transferring groups other than amino-acyl groups"/>
    <property type="evidence" value="ECO:0007669"/>
    <property type="project" value="TreeGrafter"/>
</dbReference>
<feature type="transmembrane region" description="Helical" evidence="1">
    <location>
        <begin position="78"/>
        <end position="98"/>
    </location>
</feature>
<dbReference type="PANTHER" id="PTHR48098:SF1">
    <property type="entry name" value="DIACYLGLYCEROL ACYLTRANSFERASE_MYCOLYLTRANSFERASE AG85A"/>
    <property type="match status" value="1"/>
</dbReference>
<keyword evidence="1" id="KW-1133">Transmembrane helix</keyword>
<evidence type="ECO:0000313" key="2">
    <source>
        <dbReference type="EMBL" id="OMH24079.1"/>
    </source>
</evidence>